<evidence type="ECO:0000313" key="2">
    <source>
        <dbReference type="Proteomes" id="UP001356427"/>
    </source>
</evidence>
<dbReference type="Proteomes" id="UP001356427">
    <property type="component" value="Unassembled WGS sequence"/>
</dbReference>
<feature type="non-terminal residue" evidence="1">
    <location>
        <position position="110"/>
    </location>
</feature>
<protein>
    <submittedName>
        <fullName evidence="1">Uncharacterized protein</fullName>
    </submittedName>
</protein>
<dbReference type="AlphaFoldDB" id="A0AAN8KSH2"/>
<name>A0AAN8KSH2_9TELE</name>
<accession>A0AAN8KSH2</accession>
<keyword evidence="2" id="KW-1185">Reference proteome</keyword>
<organism evidence="1 2">
    <name type="scientific">Coregonus suidteri</name>
    <dbReference type="NCBI Taxonomy" id="861788"/>
    <lineage>
        <taxon>Eukaryota</taxon>
        <taxon>Metazoa</taxon>
        <taxon>Chordata</taxon>
        <taxon>Craniata</taxon>
        <taxon>Vertebrata</taxon>
        <taxon>Euteleostomi</taxon>
        <taxon>Actinopterygii</taxon>
        <taxon>Neopterygii</taxon>
        <taxon>Teleostei</taxon>
        <taxon>Protacanthopterygii</taxon>
        <taxon>Salmoniformes</taxon>
        <taxon>Salmonidae</taxon>
        <taxon>Coregoninae</taxon>
        <taxon>Coregonus</taxon>
    </lineage>
</organism>
<proteinExistence type="predicted"/>
<sequence length="110" mass="12492">MAHNKGSSLTEKYVGSEFRDSISLLDVLYANEFEEEDIDSAVAKKTEADFYRGAPPQWLNFYWAERATSADKTTPFIKRDGYSELIENIQKRRKGDLTSTIKLLHQPGSG</sequence>
<dbReference type="PANTHER" id="PTHR16155:SF18">
    <property type="entry name" value="STERILE ALPHA MOTIF DOMAIN-CONTAINING PROTEIN 9-LIKE"/>
    <property type="match status" value="1"/>
</dbReference>
<dbReference type="GO" id="GO:0005737">
    <property type="term" value="C:cytoplasm"/>
    <property type="evidence" value="ECO:0007669"/>
    <property type="project" value="TreeGrafter"/>
</dbReference>
<dbReference type="PANTHER" id="PTHR16155">
    <property type="entry name" value="DED DOMAIN-CONTAINING PROTEIN"/>
    <property type="match status" value="1"/>
</dbReference>
<evidence type="ECO:0000313" key="1">
    <source>
        <dbReference type="EMBL" id="KAK6291851.1"/>
    </source>
</evidence>
<gene>
    <name evidence="1" type="ORF">J4Q44_G00376360</name>
</gene>
<comment type="caution">
    <text evidence="1">The sequence shown here is derived from an EMBL/GenBank/DDBJ whole genome shotgun (WGS) entry which is preliminary data.</text>
</comment>
<dbReference type="EMBL" id="JAGTTL010000039">
    <property type="protein sequence ID" value="KAK6291851.1"/>
    <property type="molecule type" value="Genomic_DNA"/>
</dbReference>
<reference evidence="1 2" key="1">
    <citation type="submission" date="2021-04" db="EMBL/GenBank/DDBJ databases">
        <authorList>
            <person name="De Guttry C."/>
            <person name="Zahm M."/>
            <person name="Klopp C."/>
            <person name="Cabau C."/>
            <person name="Louis A."/>
            <person name="Berthelot C."/>
            <person name="Parey E."/>
            <person name="Roest Crollius H."/>
            <person name="Montfort J."/>
            <person name="Robinson-Rechavi M."/>
            <person name="Bucao C."/>
            <person name="Bouchez O."/>
            <person name="Gislard M."/>
            <person name="Lluch J."/>
            <person name="Milhes M."/>
            <person name="Lampietro C."/>
            <person name="Lopez Roques C."/>
            <person name="Donnadieu C."/>
            <person name="Braasch I."/>
            <person name="Desvignes T."/>
            <person name="Postlethwait J."/>
            <person name="Bobe J."/>
            <person name="Wedekind C."/>
            <person name="Guiguen Y."/>
        </authorList>
    </citation>
    <scope>NUCLEOTIDE SEQUENCE [LARGE SCALE GENOMIC DNA]</scope>
    <source>
        <strain evidence="1">Cs_M1</strain>
        <tissue evidence="1">Blood</tissue>
    </source>
</reference>